<proteinExistence type="predicted"/>
<name>A0A140NT46_PROSM</name>
<dbReference type="Proteomes" id="UP000005012">
    <property type="component" value="Chromosome"/>
</dbReference>
<feature type="chain" id="PRO_5007303981" evidence="1">
    <location>
        <begin position="21"/>
        <end position="157"/>
    </location>
</feature>
<accession>A0A140NT46</accession>
<evidence type="ECO:0000313" key="3">
    <source>
        <dbReference type="Proteomes" id="UP000005012"/>
    </source>
</evidence>
<reference evidence="3" key="2">
    <citation type="submission" date="2012-04" db="EMBL/GenBank/DDBJ databases">
        <title>Complete genome sequence of Providencia stuartii clinical isolate MRSN 2154.</title>
        <authorList>
            <person name="Clifford R.J."/>
            <person name="Hang J."/>
            <person name="Riley M.C."/>
            <person name="Onmus-Leone F."/>
            <person name="Kuschner R.A."/>
            <person name="Lesho E.P."/>
            <person name="Waterman P.E."/>
        </authorList>
    </citation>
    <scope>NUCLEOTIDE SEQUENCE [LARGE SCALE GENOMIC DNA]</scope>
    <source>
        <strain evidence="3">MRSN 2154</strain>
    </source>
</reference>
<keyword evidence="1" id="KW-0732">Signal</keyword>
<protein>
    <submittedName>
        <fullName evidence="2">Uncharacterized protein</fullName>
    </submittedName>
</protein>
<reference evidence="2 3" key="1">
    <citation type="journal article" date="2012" name="J. Bacteriol.">
        <title>Complete Genome Sequence of Providencia stuartii Clinical Isolate MRSN 2154.</title>
        <authorList>
            <person name="Clifford R.J."/>
            <person name="Hang J."/>
            <person name="Riley M.C."/>
            <person name="Onmus-Leone F."/>
            <person name="Kuschner R.A."/>
            <person name="Lesho E.P."/>
            <person name="Waterman P.E."/>
        </authorList>
    </citation>
    <scope>NUCLEOTIDE SEQUENCE [LARGE SCALE GENOMIC DNA]</scope>
    <source>
        <strain evidence="2 3">MRSN 2154</strain>
    </source>
</reference>
<dbReference type="OrthoDB" id="6456792at2"/>
<dbReference type="RefSeq" id="WP_004919459.1">
    <property type="nucleotide sequence ID" value="NC_017731.1"/>
</dbReference>
<gene>
    <name evidence="2" type="ordered locus">S70_20265</name>
</gene>
<sequence>MNKTLLGMVIIGVSATPVMAAEFTCQLENKKYVSVIVDPGKTPQYRYGTLAKPEITLPLNEKGARNIFVGQGHFIAGESLYIRFQNGPYSYLLYQGEGRGWAFKGLAVYKNNKLINKKECQNWNSFDLYDILNYQIRTDPALELYDSPYSFDPNSNE</sequence>
<dbReference type="HOGENOM" id="CLU_1711631_0_0_6"/>
<dbReference type="PATRIC" id="fig|1157951.4.peg.4074"/>
<organism evidence="2 3">
    <name type="scientific">Providencia stuartii (strain MRSN 2154)</name>
    <dbReference type="NCBI Taxonomy" id="1157951"/>
    <lineage>
        <taxon>Bacteria</taxon>
        <taxon>Pseudomonadati</taxon>
        <taxon>Pseudomonadota</taxon>
        <taxon>Gammaproteobacteria</taxon>
        <taxon>Enterobacterales</taxon>
        <taxon>Morganellaceae</taxon>
        <taxon>Providencia</taxon>
    </lineage>
</organism>
<dbReference type="KEGG" id="psi:S70_20265"/>
<evidence type="ECO:0000313" key="2">
    <source>
        <dbReference type="EMBL" id="AFH95838.1"/>
    </source>
</evidence>
<evidence type="ECO:0000256" key="1">
    <source>
        <dbReference type="SAM" id="SignalP"/>
    </source>
</evidence>
<dbReference type="AlphaFoldDB" id="A0A140NT46"/>
<feature type="signal peptide" evidence="1">
    <location>
        <begin position="1"/>
        <end position="20"/>
    </location>
</feature>
<dbReference type="EMBL" id="CP003488">
    <property type="protein sequence ID" value="AFH95838.1"/>
    <property type="molecule type" value="Genomic_DNA"/>
</dbReference>